<reference key="2">
    <citation type="journal article" date="2011" name="Extremophiles">
        <title>Genomic analyses of Acidianus hospitalis W1 a host for studying crenarchaeal virus and plasmid life cycles.</title>
        <authorList>
            <person name="You X.Y."/>
            <person name="Liu C."/>
            <person name="Wang S.Y."/>
            <person name="Jiang C.Y."/>
            <person name="Shah S.A."/>
            <person name="Prangishvili D."/>
            <person name="Liu S.J."/>
            <person name="Garrett R.A."/>
        </authorList>
    </citation>
    <scope>NUCLEOTIDE SEQUENCE</scope>
    <source>
        <strain>W1</strain>
    </source>
</reference>
<accession>F4B8I1</accession>
<keyword evidence="2" id="KW-1185">Reference proteome</keyword>
<dbReference type="OrthoDB" id="43345at2157"/>
<dbReference type="Proteomes" id="UP000008458">
    <property type="component" value="Chromosome"/>
</dbReference>
<dbReference type="EMBL" id="CP002535">
    <property type="protein sequence ID" value="AEE94933.1"/>
    <property type="molecule type" value="Genomic_DNA"/>
</dbReference>
<proteinExistence type="predicted"/>
<dbReference type="STRING" id="933801.Ahos_2062"/>
<evidence type="ECO:0000313" key="1">
    <source>
        <dbReference type="EMBL" id="AEE94933.1"/>
    </source>
</evidence>
<evidence type="ECO:0000313" key="2">
    <source>
        <dbReference type="Proteomes" id="UP000008458"/>
    </source>
</evidence>
<gene>
    <name evidence="1" type="ordered locus">Ahos_2062</name>
</gene>
<name>F4B8I1_ACIHW</name>
<dbReference type="AlphaFoldDB" id="F4B8I1"/>
<sequence length="169" mass="19193">MYSLNFTREWDSALFEFTKSLKERLGNNLVMIIGLDENEKVYDSNVLIVVRSKTDDVIMSIADVALDVNSKYNCSINFYVCTEKDVEIIDAFSHSGKYDDCEKSFNEFKNRVLKISGVIDVQRTEGYDSNVLIVVRSKTDDVIMSIADVALDVNSKYNCSINFHVVQNG</sequence>
<dbReference type="KEGG" id="aho:Ahos_2062"/>
<organism evidence="1 2">
    <name type="scientific">Acidianus hospitalis (strain W1)</name>
    <dbReference type="NCBI Taxonomy" id="933801"/>
    <lineage>
        <taxon>Archaea</taxon>
        <taxon>Thermoproteota</taxon>
        <taxon>Thermoprotei</taxon>
        <taxon>Sulfolobales</taxon>
        <taxon>Sulfolobaceae</taxon>
        <taxon>Acidianus</taxon>
    </lineage>
</organism>
<dbReference type="eggNOG" id="arCOG06019">
    <property type="taxonomic scope" value="Archaea"/>
</dbReference>
<reference evidence="1 2" key="1">
    <citation type="journal article" date="2011" name="Extremophiles">
        <title>Genomic analysis of Acidianus hospitalis W1 a host for studying crenarchaeal virus and plasmid life cycles.</title>
        <authorList>
            <person name="You X.Y."/>
            <person name="Liu C."/>
            <person name="Wang S.Y."/>
            <person name="Jiang C.Y."/>
            <person name="Shah S.A."/>
            <person name="Prangishvili D."/>
            <person name="She Q."/>
            <person name="Liu S.J."/>
            <person name="Garrett R.A."/>
        </authorList>
    </citation>
    <scope>NUCLEOTIDE SEQUENCE [LARGE SCALE GENOMIC DNA]</scope>
    <source>
        <strain evidence="1 2">W1</strain>
    </source>
</reference>
<protein>
    <submittedName>
        <fullName evidence="1">Uncharacterized protein</fullName>
    </submittedName>
</protein>
<dbReference type="HOGENOM" id="CLU_1574881_0_0_2"/>